<dbReference type="Proteomes" id="UP001152622">
    <property type="component" value="Chromosome 21"/>
</dbReference>
<gene>
    <name evidence="1" type="ORF">SKAU_G00408060</name>
</gene>
<evidence type="ECO:0000313" key="1">
    <source>
        <dbReference type="EMBL" id="KAJ8335167.1"/>
    </source>
</evidence>
<dbReference type="OrthoDB" id="8942336at2759"/>
<accession>A0A9Q1EAH9</accession>
<organism evidence="1 2">
    <name type="scientific">Synaphobranchus kaupii</name>
    <name type="common">Kaup's arrowtooth eel</name>
    <dbReference type="NCBI Taxonomy" id="118154"/>
    <lineage>
        <taxon>Eukaryota</taxon>
        <taxon>Metazoa</taxon>
        <taxon>Chordata</taxon>
        <taxon>Craniata</taxon>
        <taxon>Vertebrata</taxon>
        <taxon>Euteleostomi</taxon>
        <taxon>Actinopterygii</taxon>
        <taxon>Neopterygii</taxon>
        <taxon>Teleostei</taxon>
        <taxon>Anguilliformes</taxon>
        <taxon>Synaphobranchidae</taxon>
        <taxon>Synaphobranchus</taxon>
    </lineage>
</organism>
<reference evidence="1" key="1">
    <citation type="journal article" date="2023" name="Science">
        <title>Genome structures resolve the early diversification of teleost fishes.</title>
        <authorList>
            <person name="Parey E."/>
            <person name="Louis A."/>
            <person name="Montfort J."/>
            <person name="Bouchez O."/>
            <person name="Roques C."/>
            <person name="Iampietro C."/>
            <person name="Lluch J."/>
            <person name="Castinel A."/>
            <person name="Donnadieu C."/>
            <person name="Desvignes T."/>
            <person name="Floi Bucao C."/>
            <person name="Jouanno E."/>
            <person name="Wen M."/>
            <person name="Mejri S."/>
            <person name="Dirks R."/>
            <person name="Jansen H."/>
            <person name="Henkel C."/>
            <person name="Chen W.J."/>
            <person name="Zahm M."/>
            <person name="Cabau C."/>
            <person name="Klopp C."/>
            <person name="Thompson A.W."/>
            <person name="Robinson-Rechavi M."/>
            <person name="Braasch I."/>
            <person name="Lecointre G."/>
            <person name="Bobe J."/>
            <person name="Postlethwait J.H."/>
            <person name="Berthelot C."/>
            <person name="Roest Crollius H."/>
            <person name="Guiguen Y."/>
        </authorList>
    </citation>
    <scope>NUCLEOTIDE SEQUENCE</scope>
    <source>
        <strain evidence="1">WJC10195</strain>
    </source>
</reference>
<keyword evidence="2" id="KW-1185">Reference proteome</keyword>
<sequence>MFIPAELRAKYISIDCLEGLTWSMFFEENEKSRAPDYVLEQSLTLVWLAGRKPVGDLPIKHIVTILDLVREIRYVAKENVNFDLYYVLNDCVYKVQNRTLHVSIAGKCEGSGDGICERWGRYLMAAVFSESVRNFRTFSLFLMSVIACEDLAREGQATAFMGAALARRDERTKHDKLDWLELVLHKENFLFARTKARMTSVYGQRDDAELDIFGKVKVVNPVHLRLLHRVLQGEPRRGGNCPGGACPLLGMLMPETQLPAVYDSHTVYQNGNLNSKRLFG</sequence>
<protein>
    <submittedName>
        <fullName evidence="1">Uncharacterized protein</fullName>
    </submittedName>
</protein>
<evidence type="ECO:0000313" key="2">
    <source>
        <dbReference type="Proteomes" id="UP001152622"/>
    </source>
</evidence>
<dbReference type="EMBL" id="JAINUF010000021">
    <property type="protein sequence ID" value="KAJ8335167.1"/>
    <property type="molecule type" value="Genomic_DNA"/>
</dbReference>
<dbReference type="AlphaFoldDB" id="A0A9Q1EAH9"/>
<proteinExistence type="predicted"/>
<comment type="caution">
    <text evidence="1">The sequence shown here is derived from an EMBL/GenBank/DDBJ whole genome shotgun (WGS) entry which is preliminary data.</text>
</comment>
<name>A0A9Q1EAH9_SYNKA</name>